<proteinExistence type="inferred from homology"/>
<dbReference type="PANTHER" id="PTHR43572:SF31">
    <property type="entry name" value="PROTEIN SMAX1-LIKE 3"/>
    <property type="match status" value="1"/>
</dbReference>
<name>A0A8J5GSK7_ZINOF</name>
<dbReference type="InterPro" id="IPR004176">
    <property type="entry name" value="Clp_R_N"/>
</dbReference>
<dbReference type="Pfam" id="PF23569">
    <property type="entry name" value="NBD_SMAX1"/>
    <property type="match status" value="1"/>
</dbReference>
<reference evidence="6 7" key="1">
    <citation type="submission" date="2020-08" db="EMBL/GenBank/DDBJ databases">
        <title>Plant Genome Project.</title>
        <authorList>
            <person name="Zhang R.-G."/>
        </authorList>
    </citation>
    <scope>NUCLEOTIDE SEQUENCE [LARGE SCALE GENOMIC DNA]</scope>
    <source>
        <tissue evidence="6">Rhizome</tissue>
    </source>
</reference>
<evidence type="ECO:0000256" key="4">
    <source>
        <dbReference type="SAM" id="MobiDB-lite"/>
    </source>
</evidence>
<sequence length="786" mass="85938">MYKSNRRRRRRRMRGGSTVQQSLSPEAASVVGQAVGLAQQRGHAQVTPLHVASVMLSSSGAGGLLRSACLRSHSHPLRCKALELCFNVALNRLPTAAAAASPSSSASCSLLGAYAHHHHHLHRPPALSNALVAAFKRAQAHQRRGSVEAQQQPLLVVKVELHQLVVSILDDPSVSRVMREAGFSSTQVKCNVEQSISPTSEDTYALSPLPKKTRPLDAARARENDVDAVMESLVKSKQSGFVIVAENLSTCEAVMRRVMERAVSGDVPHTLRSLQLTNLSLSSLERSSRAEVEEKTKELSCLVNGRSSVIYLGDLSGFKITDQKEGILCSPMEHAVKELGRLVSHGVEGGKIWVVGIATYLTYETSISWLDDLGVHDIEPLFVPGGSLELSLSFDSTGVDRHVRGKGLGVEPSWQLDARERNKNFGSADWCSIIKGAQRTGVNGGHGPRPSSCLPSWLQKFEKGGISSDSTDSPQITDLCKWSSSGNSNQPKKTLNFSWSFPSSSIQGKEKDSCHEFDFWTSGATHKDQDEDPVPSINSEKVLCVNMSSSSDSMEVEYTSKFKELSAKNLKTLCSALEEQVPWQKHIISDIASTILQCRSGMRRRSERSEPEEAKQETWLLFQGSDFEGKVKIAMEIARLVFGSYTDFISISSEASHGYIERFAEAIRDNPHSCILMEDMEQVDYQTQQGIMNAIGSGRIKRSGGEEISVSDAIIILTCESIEYSSSSACSTPTAKPGTDFDDRKDAKDPHPFVLDLNLSAPGDLDGAELSELVDRTVLFKLPEHN</sequence>
<keyword evidence="2 3" id="KW-0677">Repeat</keyword>
<feature type="region of interest" description="Disordered" evidence="4">
    <location>
        <begin position="727"/>
        <end position="747"/>
    </location>
</feature>
<dbReference type="InterPro" id="IPR058680">
    <property type="entry name" value="NBD_SMAX1-like"/>
</dbReference>
<comment type="similarity">
    <text evidence="1">Belongs to the ClpA/ClpB family.</text>
</comment>
<evidence type="ECO:0000256" key="1">
    <source>
        <dbReference type="ARBA" id="ARBA00008675"/>
    </source>
</evidence>
<evidence type="ECO:0000259" key="5">
    <source>
        <dbReference type="PROSITE" id="PS51903"/>
    </source>
</evidence>
<gene>
    <name evidence="6" type="ORF">ZIOFF_023818</name>
</gene>
<dbReference type="InterPro" id="IPR027417">
    <property type="entry name" value="P-loop_NTPase"/>
</dbReference>
<feature type="region of interest" description="Disordered" evidence="4">
    <location>
        <begin position="464"/>
        <end position="491"/>
    </location>
</feature>
<feature type="compositionally biased region" description="Basic residues" evidence="4">
    <location>
        <begin position="1"/>
        <end position="14"/>
    </location>
</feature>
<protein>
    <recommendedName>
        <fullName evidence="5">Clp R domain-containing protein</fullName>
    </recommendedName>
</protein>
<keyword evidence="7" id="KW-1185">Reference proteome</keyword>
<dbReference type="Proteomes" id="UP000734854">
    <property type="component" value="Unassembled WGS sequence"/>
</dbReference>
<organism evidence="6 7">
    <name type="scientific">Zingiber officinale</name>
    <name type="common">Ginger</name>
    <name type="synonym">Amomum zingiber</name>
    <dbReference type="NCBI Taxonomy" id="94328"/>
    <lineage>
        <taxon>Eukaryota</taxon>
        <taxon>Viridiplantae</taxon>
        <taxon>Streptophyta</taxon>
        <taxon>Embryophyta</taxon>
        <taxon>Tracheophyta</taxon>
        <taxon>Spermatophyta</taxon>
        <taxon>Magnoliopsida</taxon>
        <taxon>Liliopsida</taxon>
        <taxon>Zingiberales</taxon>
        <taxon>Zingiberaceae</taxon>
        <taxon>Zingiber</taxon>
    </lineage>
</organism>
<dbReference type="Gene3D" id="3.40.50.300">
    <property type="entry name" value="P-loop containing nucleotide triphosphate hydrolases"/>
    <property type="match status" value="2"/>
</dbReference>
<accession>A0A8J5GSK7</accession>
<dbReference type="Gene3D" id="1.10.1780.10">
    <property type="entry name" value="Clp, N-terminal domain"/>
    <property type="match status" value="1"/>
</dbReference>
<evidence type="ECO:0000313" key="6">
    <source>
        <dbReference type="EMBL" id="KAG6513488.1"/>
    </source>
</evidence>
<comment type="caution">
    <text evidence="6">The sequence shown here is derived from an EMBL/GenBank/DDBJ whole genome shotgun (WGS) entry which is preliminary data.</text>
</comment>
<dbReference type="SUPFAM" id="SSF52540">
    <property type="entry name" value="P-loop containing nucleoside triphosphate hydrolases"/>
    <property type="match status" value="1"/>
</dbReference>
<dbReference type="EMBL" id="JACMSC010000007">
    <property type="protein sequence ID" value="KAG6513488.1"/>
    <property type="molecule type" value="Genomic_DNA"/>
</dbReference>
<evidence type="ECO:0000313" key="7">
    <source>
        <dbReference type="Proteomes" id="UP000734854"/>
    </source>
</evidence>
<dbReference type="PROSITE" id="PS51903">
    <property type="entry name" value="CLP_R"/>
    <property type="match status" value="1"/>
</dbReference>
<evidence type="ECO:0000256" key="3">
    <source>
        <dbReference type="PROSITE-ProRule" id="PRU01251"/>
    </source>
</evidence>
<dbReference type="InterPro" id="IPR051650">
    <property type="entry name" value="SL_signaling_regulator"/>
</dbReference>
<feature type="compositionally biased region" description="Polar residues" evidence="4">
    <location>
        <begin position="467"/>
        <end position="491"/>
    </location>
</feature>
<feature type="region of interest" description="Disordered" evidence="4">
    <location>
        <begin position="1"/>
        <end position="25"/>
    </location>
</feature>
<evidence type="ECO:0000256" key="2">
    <source>
        <dbReference type="ARBA" id="ARBA00022737"/>
    </source>
</evidence>
<dbReference type="AlphaFoldDB" id="A0A8J5GSK7"/>
<dbReference type="PANTHER" id="PTHR43572">
    <property type="entry name" value="CHAPERONE PROTEIN CLPD, CHLOROPLASTIC"/>
    <property type="match status" value="1"/>
</dbReference>
<feature type="domain" description="Clp R" evidence="5">
    <location>
        <begin position="19"/>
        <end position="198"/>
    </location>
</feature>
<dbReference type="InterPro" id="IPR036628">
    <property type="entry name" value="Clp_N_dom_sf"/>
</dbReference>